<evidence type="ECO:0000313" key="1">
    <source>
        <dbReference type="EMBL" id="GAI62088.1"/>
    </source>
</evidence>
<gene>
    <name evidence="1" type="ORF">S12H4_05094</name>
</gene>
<dbReference type="AlphaFoldDB" id="X1Q1J6"/>
<name>X1Q1J6_9ZZZZ</name>
<feature type="non-terminal residue" evidence="1">
    <location>
        <position position="39"/>
    </location>
</feature>
<proteinExistence type="predicted"/>
<accession>X1Q1J6</accession>
<dbReference type="EMBL" id="BARW01001647">
    <property type="protein sequence ID" value="GAI62088.1"/>
    <property type="molecule type" value="Genomic_DNA"/>
</dbReference>
<sequence>MYAFFSSEGAAPLIWLSGITDRKSDTTTGMPGIRIGPFP</sequence>
<reference evidence="1" key="1">
    <citation type="journal article" date="2014" name="Front. Microbiol.">
        <title>High frequency of phylogenetically diverse reductive dehalogenase-homologous genes in deep subseafloor sedimentary metagenomes.</title>
        <authorList>
            <person name="Kawai M."/>
            <person name="Futagami T."/>
            <person name="Toyoda A."/>
            <person name="Takaki Y."/>
            <person name="Nishi S."/>
            <person name="Hori S."/>
            <person name="Arai W."/>
            <person name="Tsubouchi T."/>
            <person name="Morono Y."/>
            <person name="Uchiyama I."/>
            <person name="Ito T."/>
            <person name="Fujiyama A."/>
            <person name="Inagaki F."/>
            <person name="Takami H."/>
        </authorList>
    </citation>
    <scope>NUCLEOTIDE SEQUENCE</scope>
    <source>
        <strain evidence="1">Expedition CK06-06</strain>
    </source>
</reference>
<comment type="caution">
    <text evidence="1">The sequence shown here is derived from an EMBL/GenBank/DDBJ whole genome shotgun (WGS) entry which is preliminary data.</text>
</comment>
<organism evidence="1">
    <name type="scientific">marine sediment metagenome</name>
    <dbReference type="NCBI Taxonomy" id="412755"/>
    <lineage>
        <taxon>unclassified sequences</taxon>
        <taxon>metagenomes</taxon>
        <taxon>ecological metagenomes</taxon>
    </lineage>
</organism>
<protein>
    <submittedName>
        <fullName evidence="1">Uncharacterized protein</fullName>
    </submittedName>
</protein>